<evidence type="ECO:0000313" key="3">
    <source>
        <dbReference type="Proteomes" id="UP000317043"/>
    </source>
</evidence>
<dbReference type="AlphaFoldDB" id="A0A543AS50"/>
<dbReference type="Gene3D" id="3.40.50.1820">
    <property type="entry name" value="alpha/beta hydrolase"/>
    <property type="match status" value="1"/>
</dbReference>
<feature type="domain" description="AB hydrolase-1" evidence="1">
    <location>
        <begin position="64"/>
        <end position="163"/>
    </location>
</feature>
<dbReference type="RefSeq" id="WP_211347526.1">
    <property type="nucleotide sequence ID" value="NZ_JBHTGS010000001.1"/>
</dbReference>
<name>A0A543AS50_9ACTN</name>
<proteinExistence type="predicted"/>
<reference evidence="2 3" key="1">
    <citation type="submission" date="2019-06" db="EMBL/GenBank/DDBJ databases">
        <title>Sequencing the genomes of 1000 actinobacteria strains.</title>
        <authorList>
            <person name="Klenk H.-P."/>
        </authorList>
    </citation>
    <scope>NUCLEOTIDE SEQUENCE [LARGE SCALE GENOMIC DNA]</scope>
    <source>
        <strain evidence="2 3">DSM 45928</strain>
    </source>
</reference>
<organism evidence="2 3">
    <name type="scientific">Stackebrandtia endophytica</name>
    <dbReference type="NCBI Taxonomy" id="1496996"/>
    <lineage>
        <taxon>Bacteria</taxon>
        <taxon>Bacillati</taxon>
        <taxon>Actinomycetota</taxon>
        <taxon>Actinomycetes</taxon>
        <taxon>Glycomycetales</taxon>
        <taxon>Glycomycetaceae</taxon>
        <taxon>Stackebrandtia</taxon>
    </lineage>
</organism>
<evidence type="ECO:0000259" key="1">
    <source>
        <dbReference type="Pfam" id="PF00561"/>
    </source>
</evidence>
<dbReference type="Proteomes" id="UP000317043">
    <property type="component" value="Unassembled WGS sequence"/>
</dbReference>
<comment type="caution">
    <text evidence="2">The sequence shown here is derived from an EMBL/GenBank/DDBJ whole genome shotgun (WGS) entry which is preliminary data.</text>
</comment>
<dbReference type="SUPFAM" id="SSF53474">
    <property type="entry name" value="alpha/beta-Hydrolases"/>
    <property type="match status" value="1"/>
</dbReference>
<dbReference type="PANTHER" id="PTHR43798">
    <property type="entry name" value="MONOACYLGLYCEROL LIPASE"/>
    <property type="match status" value="1"/>
</dbReference>
<dbReference type="GO" id="GO:0046464">
    <property type="term" value="P:acylglycerol catabolic process"/>
    <property type="evidence" value="ECO:0007669"/>
    <property type="project" value="TreeGrafter"/>
</dbReference>
<dbReference type="PANTHER" id="PTHR43798:SF33">
    <property type="entry name" value="HYDROLASE, PUTATIVE (AFU_ORTHOLOGUE AFUA_2G14860)-RELATED"/>
    <property type="match status" value="1"/>
</dbReference>
<dbReference type="EMBL" id="VFOW01000001">
    <property type="protein sequence ID" value="TQL75409.1"/>
    <property type="molecule type" value="Genomic_DNA"/>
</dbReference>
<sequence>MSGILKRRRPVGHWRDLAGFQSYRVAYDEVLSGIAPPTRRLDIATDFGSVRVYEWTTPETAARPPVLLLPGVRSGAPMWTENLPHWINRRTVYAMDAIGDAGMSTQSVPFASFDDQAAWVEQLLGALGIDRIHVVGHSFGGAIGATHALRHPSRVASLTLLEPVIVLHGLPASMYLWAALLVLPLPQSWKDLGLARIGGVSIEEIRERTPLSEMIDRAADSFGAVNVRPRTFSDDEWRSLSMPVRIDLAATSSMAGGDKAAERARRLGKDPVTVWPETTHSLPMQAAEPLGPELERYWTAHDR</sequence>
<gene>
    <name evidence="2" type="ORF">FB566_0911</name>
</gene>
<accession>A0A543AS50</accession>
<dbReference type="PRINTS" id="PR00111">
    <property type="entry name" value="ABHYDROLASE"/>
</dbReference>
<dbReference type="InParanoid" id="A0A543AS50"/>
<evidence type="ECO:0000313" key="2">
    <source>
        <dbReference type="EMBL" id="TQL75409.1"/>
    </source>
</evidence>
<dbReference type="InterPro" id="IPR050266">
    <property type="entry name" value="AB_hydrolase_sf"/>
</dbReference>
<protein>
    <submittedName>
        <fullName evidence="2">Pimeloyl-ACP methyl ester carboxylesterase</fullName>
    </submittedName>
</protein>
<dbReference type="GO" id="GO:0016020">
    <property type="term" value="C:membrane"/>
    <property type="evidence" value="ECO:0007669"/>
    <property type="project" value="TreeGrafter"/>
</dbReference>
<dbReference type="GO" id="GO:0047372">
    <property type="term" value="F:monoacylglycerol lipase activity"/>
    <property type="evidence" value="ECO:0007669"/>
    <property type="project" value="TreeGrafter"/>
</dbReference>
<dbReference type="InterPro" id="IPR000073">
    <property type="entry name" value="AB_hydrolase_1"/>
</dbReference>
<dbReference type="InterPro" id="IPR029058">
    <property type="entry name" value="AB_hydrolase_fold"/>
</dbReference>
<dbReference type="Pfam" id="PF00561">
    <property type="entry name" value="Abhydrolase_1"/>
    <property type="match status" value="1"/>
</dbReference>
<keyword evidence="3" id="KW-1185">Reference proteome</keyword>